<keyword evidence="3" id="KW-1185">Reference proteome</keyword>
<dbReference type="InterPro" id="IPR010699">
    <property type="entry name" value="DUF1275"/>
</dbReference>
<dbReference type="Proteomes" id="UP000294901">
    <property type="component" value="Unassembled WGS sequence"/>
</dbReference>
<keyword evidence="1" id="KW-1133">Transmembrane helix</keyword>
<keyword evidence="1" id="KW-0472">Membrane</keyword>
<gene>
    <name evidence="2" type="ORF">C8E87_5564</name>
</gene>
<dbReference type="RefSeq" id="WP_133875793.1">
    <property type="nucleotide sequence ID" value="NZ_BOMD01000064.1"/>
</dbReference>
<feature type="transmembrane region" description="Helical" evidence="1">
    <location>
        <begin position="169"/>
        <end position="189"/>
    </location>
</feature>
<protein>
    <submittedName>
        <fullName evidence="2">Uncharacterized membrane protein YoaK (UPF0700 family)</fullName>
    </submittedName>
</protein>
<dbReference type="PANTHER" id="PTHR37314">
    <property type="entry name" value="SLR0142 PROTEIN"/>
    <property type="match status" value="1"/>
</dbReference>
<feature type="transmembrane region" description="Helical" evidence="1">
    <location>
        <begin position="89"/>
        <end position="109"/>
    </location>
</feature>
<evidence type="ECO:0000256" key="1">
    <source>
        <dbReference type="SAM" id="Phobius"/>
    </source>
</evidence>
<evidence type="ECO:0000313" key="3">
    <source>
        <dbReference type="Proteomes" id="UP000294901"/>
    </source>
</evidence>
<proteinExistence type="predicted"/>
<dbReference type="AlphaFoldDB" id="A0A4R6K2D9"/>
<name>A0A4R6K2D9_9ACTN</name>
<dbReference type="OrthoDB" id="4272751at2"/>
<feature type="transmembrane region" description="Helical" evidence="1">
    <location>
        <begin position="195"/>
        <end position="214"/>
    </location>
</feature>
<organism evidence="2 3">
    <name type="scientific">Paractinoplanes brasiliensis</name>
    <dbReference type="NCBI Taxonomy" id="52695"/>
    <lineage>
        <taxon>Bacteria</taxon>
        <taxon>Bacillati</taxon>
        <taxon>Actinomycetota</taxon>
        <taxon>Actinomycetes</taxon>
        <taxon>Micromonosporales</taxon>
        <taxon>Micromonosporaceae</taxon>
        <taxon>Paractinoplanes</taxon>
    </lineage>
</organism>
<keyword evidence="1" id="KW-0812">Transmembrane</keyword>
<accession>A0A4R6K2D9</accession>
<reference evidence="2 3" key="1">
    <citation type="submission" date="2019-03" db="EMBL/GenBank/DDBJ databases">
        <title>Sequencing the genomes of 1000 actinobacteria strains.</title>
        <authorList>
            <person name="Klenk H.-P."/>
        </authorList>
    </citation>
    <scope>NUCLEOTIDE SEQUENCE [LARGE SCALE GENOMIC DNA]</scope>
    <source>
        <strain evidence="2 3">DSM 43805</strain>
    </source>
</reference>
<dbReference type="EMBL" id="SNWR01000001">
    <property type="protein sequence ID" value="TDO41816.1"/>
    <property type="molecule type" value="Genomic_DNA"/>
</dbReference>
<evidence type="ECO:0000313" key="2">
    <source>
        <dbReference type="EMBL" id="TDO41816.1"/>
    </source>
</evidence>
<feature type="transmembrane region" description="Helical" evidence="1">
    <location>
        <begin position="56"/>
        <end position="77"/>
    </location>
</feature>
<sequence length="245" mass="23905">MRRLVTPVGLMLALTFATGIVDAVGYLSLDKVFAGNMTGNVVILGMAATGTTDLPVLGPVLALVFFLVGAAVAGRVLRLAGPGWSRRCTGLLSVVGVVLAGTALGLALLGAGTPAARATMALLLALAMGVQAATARHLAVKDVTTVVVTSTLTSLAADSRLGGGRGQPALRRGAAVTLIALGAVAGAALSQLHEGLAVAAAALVALAVTVLGHASAGHPAGTTGPAVPGLAAITADIPRKKAGRP</sequence>
<dbReference type="Pfam" id="PF06912">
    <property type="entry name" value="DUF1275"/>
    <property type="match status" value="1"/>
</dbReference>
<comment type="caution">
    <text evidence="2">The sequence shown here is derived from an EMBL/GenBank/DDBJ whole genome shotgun (WGS) entry which is preliminary data.</text>
</comment>
<dbReference type="PANTHER" id="PTHR37314:SF4">
    <property type="entry name" value="UPF0700 TRANSMEMBRANE PROTEIN YOAK"/>
    <property type="match status" value="1"/>
</dbReference>